<sequence>MSQRPRFFRAVAWPLCLFALLVPAAVPVLPAQAQVAARPASLIVTAAQGRAEVQGAGGTWVPLQQTREVYTALRTGAGRVTLGRAGGQVTVGSASRLRVYRDEPDLQEGQFFFAGQGGLYALGWHLNVESGQLRADLLPGSPQPRVAVIAGRVRLSSGTRTVSLGPGEQLSLRTGRKSAFAETDPWYHAQFVGPGTATIEALRGAVTYYSGEKGRGAAVGQVLGTGDRVSTGSGAWAEIGFAGGGYLRLTEESELGVLAVDKTARGRKVTLRLLRGSAWNVVQKGQGGYRITTPVVSTAVRGTTFRVDAQGLVKVFEGQVELPSEPGISLTQGQEKAAGQAVRPLTLDALDRLNLALDQERAAPLRPQFTLPGTAARPWAQKALALQVTAPQGSEVQVSLGGHSVHLTESAEGVFALPTDLPTVPDGRHDVTLTVRRAAQVWQRRFPLVLDRTAPVLEALERRTAGRTVLLTGELNEGPGAGHGRVELRIEGAGAPQVRSLPPGPFRVLLPAPAFPGELRLTVRDAAGNESDVTLP</sequence>
<keyword evidence="5" id="KW-1185">Reference proteome</keyword>
<dbReference type="Proteomes" id="UP000630135">
    <property type="component" value="Unassembled WGS sequence"/>
</dbReference>
<evidence type="ECO:0000259" key="2">
    <source>
        <dbReference type="Pfam" id="PF04773"/>
    </source>
</evidence>
<evidence type="ECO:0000313" key="6">
    <source>
        <dbReference type="Proteomes" id="UP000652720"/>
    </source>
</evidence>
<name>A0AAV4K531_9DEIO</name>
<reference evidence="3" key="4">
    <citation type="submission" date="2023-08" db="EMBL/GenBank/DDBJ databases">
        <authorList>
            <person name="Sun Q."/>
            <person name="Zhou Y."/>
        </authorList>
    </citation>
    <scope>NUCLEOTIDE SEQUENCE</scope>
    <source>
        <strain evidence="4">CGMCC 1.8884</strain>
        <strain evidence="3">CGMCC 1.8885</strain>
    </source>
</reference>
<dbReference type="EMBL" id="BMMA01000006">
    <property type="protein sequence ID" value="GGI77811.1"/>
    <property type="molecule type" value="Genomic_DNA"/>
</dbReference>
<dbReference type="PANTHER" id="PTHR38731">
    <property type="entry name" value="LIPL45-RELATED LIPOPROTEIN-RELATED"/>
    <property type="match status" value="1"/>
</dbReference>
<reference evidence="3" key="2">
    <citation type="journal article" date="2014" name="Int. J. Syst. Evol. Microbiol.">
        <title>Complete genome sequence of Corynebacterium casei LMG S-19264T (=DSM 44701T), isolated from a smear-ripened cheese.</title>
        <authorList>
            <consortium name="US DOE Joint Genome Institute (JGI-PGF)"/>
            <person name="Walter F."/>
            <person name="Albersmeier A."/>
            <person name="Kalinowski J."/>
            <person name="Ruckert C."/>
        </authorList>
    </citation>
    <scope>NUCLEOTIDE SEQUENCE</scope>
    <source>
        <strain evidence="3">CGMCC 1.8885</strain>
    </source>
</reference>
<protein>
    <recommendedName>
        <fullName evidence="2">FecR protein domain-containing protein</fullName>
    </recommendedName>
</protein>
<evidence type="ECO:0000313" key="4">
    <source>
        <dbReference type="EMBL" id="GGP28879.1"/>
    </source>
</evidence>
<dbReference type="PANTHER" id="PTHR38731:SF3">
    <property type="entry name" value="BLL6125 PROTEIN"/>
    <property type="match status" value="1"/>
</dbReference>
<keyword evidence="1" id="KW-0732">Signal</keyword>
<feature type="domain" description="FecR protein" evidence="2">
    <location>
        <begin position="227"/>
        <end position="321"/>
    </location>
</feature>
<dbReference type="RefSeq" id="WP_017869542.1">
    <property type="nucleotide sequence ID" value="NZ_BMLZ01000004.1"/>
</dbReference>
<feature type="chain" id="PRO_5043394210" description="FecR protein domain-containing protein" evidence="1">
    <location>
        <begin position="25"/>
        <end position="536"/>
    </location>
</feature>
<feature type="signal peptide" evidence="1">
    <location>
        <begin position="1"/>
        <end position="24"/>
    </location>
</feature>
<organism evidence="3 6">
    <name type="scientific">Deinococcus wulumuqiensis</name>
    <dbReference type="NCBI Taxonomy" id="980427"/>
    <lineage>
        <taxon>Bacteria</taxon>
        <taxon>Thermotogati</taxon>
        <taxon>Deinococcota</taxon>
        <taxon>Deinococci</taxon>
        <taxon>Deinococcales</taxon>
        <taxon>Deinococcaceae</taxon>
        <taxon>Deinococcus</taxon>
    </lineage>
</organism>
<evidence type="ECO:0000256" key="1">
    <source>
        <dbReference type="SAM" id="SignalP"/>
    </source>
</evidence>
<dbReference type="Gene3D" id="2.60.120.1440">
    <property type="match status" value="1"/>
</dbReference>
<reference evidence="4" key="1">
    <citation type="journal article" date="2014" name="Int. J. Syst. Evol. Microbiol.">
        <title>Complete genome of a new Firmicutes species belonging to the dominant human colonic microbiota ('Ruminococcus bicirculans') reveals two chromosomes and a selective capacity to utilize plant glucans.</title>
        <authorList>
            <consortium name="NISC Comparative Sequencing Program"/>
            <person name="Wegmann U."/>
            <person name="Louis P."/>
            <person name="Goesmann A."/>
            <person name="Henrissat B."/>
            <person name="Duncan S.H."/>
            <person name="Flint H.J."/>
        </authorList>
    </citation>
    <scope>NUCLEOTIDE SEQUENCE</scope>
    <source>
        <strain evidence="4">CGMCC 1.8884</strain>
    </source>
</reference>
<dbReference type="InterPro" id="IPR006860">
    <property type="entry name" value="FecR"/>
</dbReference>
<dbReference type="Proteomes" id="UP000652720">
    <property type="component" value="Unassembled WGS sequence"/>
</dbReference>
<reference evidence="5" key="3">
    <citation type="journal article" date="2019" name="Int. J. Syst. Evol. Microbiol.">
        <title>The Global Catalogue of Microorganisms (GCM) 10K type strain sequencing project: providing services to taxonomists for standard genome sequencing and annotation.</title>
        <authorList>
            <consortium name="The Broad Institute Genomics Platform"/>
            <consortium name="The Broad Institute Genome Sequencing Center for Infectious Disease"/>
            <person name="Wu L."/>
            <person name="Ma J."/>
        </authorList>
    </citation>
    <scope>NUCLEOTIDE SEQUENCE [LARGE SCALE GENOMIC DNA]</scope>
    <source>
        <strain evidence="5">CGMCC 1.8884</strain>
    </source>
</reference>
<comment type="caution">
    <text evidence="3">The sequence shown here is derived from an EMBL/GenBank/DDBJ whole genome shotgun (WGS) entry which is preliminary data.</text>
</comment>
<dbReference type="GeneID" id="59164901"/>
<dbReference type="Pfam" id="PF04773">
    <property type="entry name" value="FecR"/>
    <property type="match status" value="1"/>
</dbReference>
<evidence type="ECO:0000313" key="3">
    <source>
        <dbReference type="EMBL" id="GGI77811.1"/>
    </source>
</evidence>
<gene>
    <name evidence="4" type="ORF">GCM10008021_05300</name>
    <name evidence="3" type="ORF">GCM10010914_10090</name>
</gene>
<dbReference type="EMBL" id="BMLZ01000004">
    <property type="protein sequence ID" value="GGP28879.1"/>
    <property type="molecule type" value="Genomic_DNA"/>
</dbReference>
<proteinExistence type="predicted"/>
<evidence type="ECO:0000313" key="5">
    <source>
        <dbReference type="Proteomes" id="UP000630135"/>
    </source>
</evidence>
<accession>A0AAV4K531</accession>
<dbReference type="AlphaFoldDB" id="A0AAV4K531"/>